<organism evidence="1 2">
    <name type="scientific">Spiribacter pallidus</name>
    <dbReference type="NCBI Taxonomy" id="1987936"/>
    <lineage>
        <taxon>Bacteria</taxon>
        <taxon>Pseudomonadati</taxon>
        <taxon>Pseudomonadota</taxon>
        <taxon>Gammaproteobacteria</taxon>
        <taxon>Chromatiales</taxon>
        <taxon>Ectothiorhodospiraceae</taxon>
        <taxon>Spiribacter</taxon>
    </lineage>
</organism>
<protein>
    <submittedName>
        <fullName evidence="1">Uncharacterized protein</fullName>
    </submittedName>
</protein>
<keyword evidence="2" id="KW-1185">Reference proteome</keyword>
<dbReference type="Proteomes" id="UP001556709">
    <property type="component" value="Unassembled WGS sequence"/>
</dbReference>
<dbReference type="EMBL" id="JBAKFM010000005">
    <property type="protein sequence ID" value="MEX0469933.1"/>
    <property type="molecule type" value="Genomic_DNA"/>
</dbReference>
<reference evidence="1 2" key="1">
    <citation type="submission" date="2024-02" db="EMBL/GenBank/DDBJ databases">
        <title>New especies of Spiribacter isolated from saline water.</title>
        <authorList>
            <person name="Leon M.J."/>
            <person name="De La Haba R."/>
            <person name="Sanchez-Porro C."/>
            <person name="Ventosa A."/>
        </authorList>
    </citation>
    <scope>NUCLEOTIDE SEQUENCE [LARGE SCALE GENOMIC DNA]</scope>
    <source>
        <strain evidence="2">ag22IC6-390</strain>
    </source>
</reference>
<sequence>MYQNTELLDLMREIIEEFNEDDEIADSILDDLSEAIEILLYERRATTSQMDVPVNDIDF</sequence>
<name>A0ABV3TE79_9GAMM</name>
<dbReference type="RefSeq" id="WP_367991150.1">
    <property type="nucleotide sequence ID" value="NZ_JBAKFM010000005.1"/>
</dbReference>
<evidence type="ECO:0000313" key="1">
    <source>
        <dbReference type="EMBL" id="MEX0469933.1"/>
    </source>
</evidence>
<comment type="caution">
    <text evidence="1">The sequence shown here is derived from an EMBL/GenBank/DDBJ whole genome shotgun (WGS) entry which is preliminary data.</text>
</comment>
<proteinExistence type="predicted"/>
<gene>
    <name evidence="1" type="ORF">V6X73_09360</name>
</gene>
<evidence type="ECO:0000313" key="2">
    <source>
        <dbReference type="Proteomes" id="UP001556709"/>
    </source>
</evidence>
<accession>A0ABV3TE79</accession>